<dbReference type="PRINTS" id="PR00344">
    <property type="entry name" value="BCTRLSENSOR"/>
</dbReference>
<accession>A0A3D9IXN5</accession>
<dbReference type="InterPro" id="IPR004358">
    <property type="entry name" value="Sig_transdc_His_kin-like_C"/>
</dbReference>
<dbReference type="RefSeq" id="WP_115991290.1">
    <property type="nucleotide sequence ID" value="NZ_QRDY01000001.1"/>
</dbReference>
<evidence type="ECO:0000256" key="8">
    <source>
        <dbReference type="ARBA" id="ARBA00022777"/>
    </source>
</evidence>
<comment type="caution">
    <text evidence="15">The sequence shown here is derived from an EMBL/GenBank/DDBJ whole genome shotgun (WGS) entry which is preliminary data.</text>
</comment>
<keyword evidence="6 13" id="KW-0812">Transmembrane</keyword>
<reference evidence="15 16" key="1">
    <citation type="submission" date="2018-07" db="EMBL/GenBank/DDBJ databases">
        <title>Genomic Encyclopedia of Type Strains, Phase III (KMG-III): the genomes of soil and plant-associated and newly described type strains.</title>
        <authorList>
            <person name="Whitman W."/>
        </authorList>
    </citation>
    <scope>NUCLEOTIDE SEQUENCE [LARGE SCALE GENOMIC DNA]</scope>
    <source>
        <strain evidence="15 16">CECT 8236</strain>
    </source>
</reference>
<dbReference type="GO" id="GO:0004721">
    <property type="term" value="F:phosphoprotein phosphatase activity"/>
    <property type="evidence" value="ECO:0007669"/>
    <property type="project" value="TreeGrafter"/>
</dbReference>
<comment type="subcellular location">
    <subcellularLocation>
        <location evidence="2">Cell membrane</location>
        <topology evidence="2">Multi-pass membrane protein</topology>
    </subcellularLocation>
</comment>
<evidence type="ECO:0000256" key="2">
    <source>
        <dbReference type="ARBA" id="ARBA00004651"/>
    </source>
</evidence>
<dbReference type="GO" id="GO:0016036">
    <property type="term" value="P:cellular response to phosphate starvation"/>
    <property type="evidence" value="ECO:0007669"/>
    <property type="project" value="TreeGrafter"/>
</dbReference>
<evidence type="ECO:0000256" key="4">
    <source>
        <dbReference type="ARBA" id="ARBA00022475"/>
    </source>
</evidence>
<proteinExistence type="predicted"/>
<dbReference type="SMART" id="SM00387">
    <property type="entry name" value="HATPase_c"/>
    <property type="match status" value="1"/>
</dbReference>
<evidence type="ECO:0000256" key="11">
    <source>
        <dbReference type="ARBA" id="ARBA00023012"/>
    </source>
</evidence>
<name>A0A3D9IXN5_9BACL</name>
<evidence type="ECO:0000256" key="7">
    <source>
        <dbReference type="ARBA" id="ARBA00022741"/>
    </source>
</evidence>
<dbReference type="InterPro" id="IPR036890">
    <property type="entry name" value="HATPase_C_sf"/>
</dbReference>
<evidence type="ECO:0000256" key="3">
    <source>
        <dbReference type="ARBA" id="ARBA00012438"/>
    </source>
</evidence>
<dbReference type="Pfam" id="PF02518">
    <property type="entry name" value="HATPase_c"/>
    <property type="match status" value="1"/>
</dbReference>
<feature type="transmembrane region" description="Helical" evidence="13">
    <location>
        <begin position="35"/>
        <end position="54"/>
    </location>
</feature>
<organism evidence="15 16">
    <name type="scientific">Cohnella lupini</name>
    <dbReference type="NCBI Taxonomy" id="1294267"/>
    <lineage>
        <taxon>Bacteria</taxon>
        <taxon>Bacillati</taxon>
        <taxon>Bacillota</taxon>
        <taxon>Bacilli</taxon>
        <taxon>Bacillales</taxon>
        <taxon>Paenibacillaceae</taxon>
        <taxon>Cohnella</taxon>
    </lineage>
</organism>
<dbReference type="Proteomes" id="UP000256869">
    <property type="component" value="Unassembled WGS sequence"/>
</dbReference>
<sequence length="334" mass="38610">MRIRDYLKDRFLFLTANVILFIIMCWVLIHFYEGIYLIAIFFCLWFVPLLSYMVRELLNNKKYYDEMTSVLDHLDRKYLLPEVTKEPPYLEGKLTHQLLKETSKAMHENVNKYRDMQTEYREYIETWVHEVKTPIASSKLIIDNNDNPAMKAIDYELKKIEGYVEQVLYYSRSNHVSKDFIVRKVSLKSVVANVIKRNSRDFINKKIAINIDDVEGTVFSDAKWLEFIIHQIIGNSIKYGKSGDGKVTVYSTKDIHNIVLTIEDNGIGIIDRDLSRVWENGFTGENGRLFSRSTGIGLYLCKSLCAKLGLGISLTSQAGAGTKVSIRFPMKEAL</sequence>
<dbReference type="PROSITE" id="PS50109">
    <property type="entry name" value="HIS_KIN"/>
    <property type="match status" value="1"/>
</dbReference>
<dbReference type="Gene3D" id="3.30.565.10">
    <property type="entry name" value="Histidine kinase-like ATPase, C-terminal domain"/>
    <property type="match status" value="1"/>
</dbReference>
<dbReference type="GO" id="GO:0005886">
    <property type="term" value="C:plasma membrane"/>
    <property type="evidence" value="ECO:0007669"/>
    <property type="project" value="UniProtKB-SubCell"/>
</dbReference>
<keyword evidence="7" id="KW-0547">Nucleotide-binding</keyword>
<evidence type="ECO:0000256" key="10">
    <source>
        <dbReference type="ARBA" id="ARBA00022989"/>
    </source>
</evidence>
<keyword evidence="10 13" id="KW-1133">Transmembrane helix</keyword>
<dbReference type="OrthoDB" id="9780487at2"/>
<keyword evidence="11" id="KW-0902">Two-component regulatory system</keyword>
<gene>
    <name evidence="15" type="ORF">DFP95_101876</name>
</gene>
<evidence type="ECO:0000313" key="15">
    <source>
        <dbReference type="EMBL" id="RED66377.1"/>
    </source>
</evidence>
<keyword evidence="12 13" id="KW-0472">Membrane</keyword>
<comment type="catalytic activity">
    <reaction evidence="1">
        <text>ATP + protein L-histidine = ADP + protein N-phospho-L-histidine.</text>
        <dbReference type="EC" id="2.7.13.3"/>
    </reaction>
</comment>
<dbReference type="PANTHER" id="PTHR45453">
    <property type="entry name" value="PHOSPHATE REGULON SENSOR PROTEIN PHOR"/>
    <property type="match status" value="1"/>
</dbReference>
<evidence type="ECO:0000256" key="1">
    <source>
        <dbReference type="ARBA" id="ARBA00000085"/>
    </source>
</evidence>
<dbReference type="InterPro" id="IPR005467">
    <property type="entry name" value="His_kinase_dom"/>
</dbReference>
<evidence type="ECO:0000256" key="12">
    <source>
        <dbReference type="ARBA" id="ARBA00023136"/>
    </source>
</evidence>
<feature type="domain" description="Histidine kinase" evidence="14">
    <location>
        <begin position="126"/>
        <end position="332"/>
    </location>
</feature>
<dbReference type="InterPro" id="IPR003594">
    <property type="entry name" value="HATPase_dom"/>
</dbReference>
<keyword evidence="5" id="KW-0808">Transferase</keyword>
<dbReference type="PANTHER" id="PTHR45453:SF2">
    <property type="entry name" value="HISTIDINE KINASE"/>
    <property type="match status" value="1"/>
</dbReference>
<dbReference type="AlphaFoldDB" id="A0A3D9IXN5"/>
<feature type="transmembrane region" description="Helical" evidence="13">
    <location>
        <begin position="12"/>
        <end position="29"/>
    </location>
</feature>
<keyword evidence="16" id="KW-1185">Reference proteome</keyword>
<keyword evidence="9" id="KW-0067">ATP-binding</keyword>
<protein>
    <recommendedName>
        <fullName evidence="3">histidine kinase</fullName>
        <ecNumber evidence="3">2.7.13.3</ecNumber>
    </recommendedName>
</protein>
<dbReference type="SUPFAM" id="SSF55874">
    <property type="entry name" value="ATPase domain of HSP90 chaperone/DNA topoisomerase II/histidine kinase"/>
    <property type="match status" value="1"/>
</dbReference>
<dbReference type="InterPro" id="IPR050351">
    <property type="entry name" value="BphY/WalK/GraS-like"/>
</dbReference>
<evidence type="ECO:0000256" key="9">
    <source>
        <dbReference type="ARBA" id="ARBA00022840"/>
    </source>
</evidence>
<evidence type="ECO:0000256" key="5">
    <source>
        <dbReference type="ARBA" id="ARBA00022679"/>
    </source>
</evidence>
<keyword evidence="8 15" id="KW-0418">Kinase</keyword>
<evidence type="ECO:0000259" key="14">
    <source>
        <dbReference type="PROSITE" id="PS50109"/>
    </source>
</evidence>
<evidence type="ECO:0000256" key="13">
    <source>
        <dbReference type="SAM" id="Phobius"/>
    </source>
</evidence>
<dbReference type="GO" id="GO:0005524">
    <property type="term" value="F:ATP binding"/>
    <property type="evidence" value="ECO:0007669"/>
    <property type="project" value="UniProtKB-KW"/>
</dbReference>
<evidence type="ECO:0000256" key="6">
    <source>
        <dbReference type="ARBA" id="ARBA00022692"/>
    </source>
</evidence>
<keyword evidence="4" id="KW-1003">Cell membrane</keyword>
<evidence type="ECO:0000313" key="16">
    <source>
        <dbReference type="Proteomes" id="UP000256869"/>
    </source>
</evidence>
<dbReference type="EC" id="2.7.13.3" evidence="3"/>
<dbReference type="GO" id="GO:0000155">
    <property type="term" value="F:phosphorelay sensor kinase activity"/>
    <property type="evidence" value="ECO:0007669"/>
    <property type="project" value="TreeGrafter"/>
</dbReference>
<dbReference type="EMBL" id="QRDY01000001">
    <property type="protein sequence ID" value="RED66377.1"/>
    <property type="molecule type" value="Genomic_DNA"/>
</dbReference>